<dbReference type="Gene3D" id="3.20.20.70">
    <property type="entry name" value="Aldolase class I"/>
    <property type="match status" value="1"/>
</dbReference>
<dbReference type="GO" id="GO:0008652">
    <property type="term" value="P:amino acid biosynthetic process"/>
    <property type="evidence" value="ECO:0007669"/>
    <property type="project" value="UniProtKB-KW"/>
</dbReference>
<dbReference type="EMBL" id="CP159510">
    <property type="protein sequence ID" value="XCJ17218.1"/>
    <property type="molecule type" value="Genomic_DNA"/>
</dbReference>
<keyword evidence="3 5" id="KW-0456">Lyase</keyword>
<proteinExistence type="inferred from homology"/>
<gene>
    <name evidence="5 6" type="primary">aroD</name>
    <name evidence="6" type="ORF">ABNN70_01325</name>
</gene>
<feature type="active site" description="Proton donor/acceptor" evidence="5">
    <location>
        <position position="142"/>
    </location>
</feature>
<dbReference type="InterPro" id="IPR013785">
    <property type="entry name" value="Aldolase_TIM"/>
</dbReference>
<evidence type="ECO:0000256" key="1">
    <source>
        <dbReference type="ARBA" id="ARBA00001864"/>
    </source>
</evidence>
<feature type="binding site" evidence="5">
    <location>
        <begin position="46"/>
        <end position="48"/>
    </location>
    <ligand>
        <name>3-dehydroquinate</name>
        <dbReference type="ChEBI" id="CHEBI:32364"/>
    </ligand>
</feature>
<sequence>MKTVTLKNLTIGSGIPKICVPITGTSCEAAAHIAAQIASGPADFAEWRIDYMKDLSVASLLHAAGRLREVLGEKPLLATFRSSREGGEKPLSDPAYFQLYERLIERKLADAVDLEQTRPSRGRARLIDAVHRAGGKVIISSHDFSHTPSRNDLVTKLKKMEAGKADIAKIAVMPRLPGDVLTLMEATLEARESMTIPIITMAMGSLGKVSRISGMLTGSAVTFGSLNEVSAPGQIEVNHLKHMLTELSPDPREEGAGY</sequence>
<organism evidence="6">
    <name type="scientific">Sporolactobacillus sp. Y61</name>
    <dbReference type="NCBI Taxonomy" id="3160863"/>
    <lineage>
        <taxon>Bacteria</taxon>
        <taxon>Bacillati</taxon>
        <taxon>Bacillota</taxon>
        <taxon>Bacilli</taxon>
        <taxon>Bacillales</taxon>
        <taxon>Sporolactobacillaceae</taxon>
        <taxon>Sporolactobacillus</taxon>
    </lineage>
</organism>
<dbReference type="GO" id="GO:0009423">
    <property type="term" value="P:chorismate biosynthetic process"/>
    <property type="evidence" value="ECO:0007669"/>
    <property type="project" value="UniProtKB-UniRule"/>
</dbReference>
<dbReference type="InterPro" id="IPR001381">
    <property type="entry name" value="DHquinase_I"/>
</dbReference>
<evidence type="ECO:0000313" key="6">
    <source>
        <dbReference type="EMBL" id="XCJ17218.1"/>
    </source>
</evidence>
<comment type="similarity">
    <text evidence="5">Belongs to the type-I 3-dehydroquinase family.</text>
</comment>
<evidence type="ECO:0000256" key="4">
    <source>
        <dbReference type="ARBA" id="ARBA00023270"/>
    </source>
</evidence>
<comment type="caution">
    <text evidence="5">Lacks conserved residue(s) required for the propagation of feature annotation.</text>
</comment>
<dbReference type="InterPro" id="IPR050146">
    <property type="entry name" value="Type-I_3-dehydroquinase"/>
</dbReference>
<keyword evidence="4 5" id="KW-0704">Schiff base</keyword>
<dbReference type="PANTHER" id="PTHR43699">
    <property type="entry name" value="3-DEHYDROQUINATE DEHYDRATASE"/>
    <property type="match status" value="1"/>
</dbReference>
<dbReference type="FunFam" id="3.20.20.70:FF:000047">
    <property type="entry name" value="3-dehydroquinate dehydratase"/>
    <property type="match status" value="1"/>
</dbReference>
<comment type="pathway">
    <text evidence="5">Metabolic intermediate biosynthesis; chorismate biosynthesis; chorismate from D-erythrose 4-phosphate and phosphoenolpyruvate: step 3/7.</text>
</comment>
<keyword evidence="2 5" id="KW-0057">Aromatic amino acid biosynthesis</keyword>
<name>A0AAU8IG92_9BACL</name>
<protein>
    <recommendedName>
        <fullName evidence="5">3-dehydroquinate dehydratase</fullName>
        <shortName evidence="5">3-dehydroquinase</shortName>
        <ecNumber evidence="5">4.2.1.10</ecNumber>
    </recommendedName>
    <alternativeName>
        <fullName evidence="5">Type I DHQase</fullName>
    </alternativeName>
    <alternativeName>
        <fullName evidence="5">Type I dehydroquinase</fullName>
        <shortName evidence="5">DHQ1</shortName>
    </alternativeName>
</protein>
<evidence type="ECO:0000256" key="3">
    <source>
        <dbReference type="ARBA" id="ARBA00023239"/>
    </source>
</evidence>
<reference evidence="6" key="1">
    <citation type="submission" date="2024-06" db="EMBL/GenBank/DDBJ databases">
        <authorList>
            <person name="Fan A."/>
            <person name="Zhang F.Y."/>
            <person name="Zhang L."/>
        </authorList>
    </citation>
    <scope>NUCLEOTIDE SEQUENCE</scope>
    <source>
        <strain evidence="6">Y61</strain>
    </source>
</reference>
<feature type="binding site" evidence="5">
    <location>
        <position position="230"/>
    </location>
    <ligand>
        <name>3-dehydroquinate</name>
        <dbReference type="ChEBI" id="CHEBI:32364"/>
    </ligand>
</feature>
<comment type="subunit">
    <text evidence="5">Homodimer.</text>
</comment>
<comment type="catalytic activity">
    <reaction evidence="1 5">
        <text>3-dehydroquinate = 3-dehydroshikimate + H2O</text>
        <dbReference type="Rhea" id="RHEA:21096"/>
        <dbReference type="ChEBI" id="CHEBI:15377"/>
        <dbReference type="ChEBI" id="CHEBI:16630"/>
        <dbReference type="ChEBI" id="CHEBI:32364"/>
        <dbReference type="EC" id="4.2.1.10"/>
    </reaction>
</comment>
<dbReference type="Pfam" id="PF01487">
    <property type="entry name" value="DHquinase_I"/>
    <property type="match status" value="1"/>
</dbReference>
<dbReference type="PANTHER" id="PTHR43699:SF1">
    <property type="entry name" value="3-DEHYDROQUINATE DEHYDRATASE"/>
    <property type="match status" value="1"/>
</dbReference>
<dbReference type="AlphaFoldDB" id="A0AAU8IG92"/>
<feature type="binding site" evidence="5">
    <location>
        <position position="211"/>
    </location>
    <ligand>
        <name>3-dehydroquinate</name>
        <dbReference type="ChEBI" id="CHEBI:32364"/>
    </ligand>
</feature>
<dbReference type="SUPFAM" id="SSF51569">
    <property type="entry name" value="Aldolase"/>
    <property type="match status" value="1"/>
</dbReference>
<dbReference type="CDD" id="cd00502">
    <property type="entry name" value="DHQase_I"/>
    <property type="match status" value="1"/>
</dbReference>
<dbReference type="NCBIfam" id="TIGR01093">
    <property type="entry name" value="aroD"/>
    <property type="match status" value="1"/>
</dbReference>
<comment type="function">
    <text evidence="5">Involved in the third step of the chorismate pathway, which leads to the biosynthesis of aromatic amino acids. Catalyzes the cis-dehydration of 3-dehydroquinate (DHQ) and introduces the first double bond of the aromatic ring to yield 3-dehydroshikimate.</text>
</comment>
<dbReference type="RefSeq" id="WP_353948507.1">
    <property type="nucleotide sequence ID" value="NZ_CP159510.1"/>
</dbReference>
<dbReference type="HAMAP" id="MF_00214">
    <property type="entry name" value="AroD"/>
    <property type="match status" value="1"/>
</dbReference>
<feature type="binding site" evidence="5">
    <location>
        <position position="234"/>
    </location>
    <ligand>
        <name>3-dehydroquinate</name>
        <dbReference type="ChEBI" id="CHEBI:32364"/>
    </ligand>
</feature>
<evidence type="ECO:0000256" key="2">
    <source>
        <dbReference type="ARBA" id="ARBA00023141"/>
    </source>
</evidence>
<accession>A0AAU8IG92</accession>
<evidence type="ECO:0000256" key="5">
    <source>
        <dbReference type="HAMAP-Rule" id="MF_00214"/>
    </source>
</evidence>
<dbReference type="GO" id="GO:0003855">
    <property type="term" value="F:3-dehydroquinate dehydratase activity"/>
    <property type="evidence" value="ECO:0007669"/>
    <property type="project" value="UniProtKB-UniRule"/>
</dbReference>
<dbReference type="GO" id="GO:0009073">
    <property type="term" value="P:aromatic amino acid family biosynthetic process"/>
    <property type="evidence" value="ECO:0007669"/>
    <property type="project" value="UniProtKB-KW"/>
</dbReference>
<keyword evidence="5" id="KW-0028">Amino-acid biosynthesis</keyword>
<dbReference type="GO" id="GO:0046279">
    <property type="term" value="P:3,4-dihydroxybenzoate biosynthetic process"/>
    <property type="evidence" value="ECO:0007669"/>
    <property type="project" value="UniProtKB-ARBA"/>
</dbReference>
<feature type="active site" description="Schiff-base intermediate with substrate" evidence="5">
    <location>
        <position position="169"/>
    </location>
</feature>
<feature type="binding site" evidence="5">
    <location>
        <position position="81"/>
    </location>
    <ligand>
        <name>3-dehydroquinate</name>
        <dbReference type="ChEBI" id="CHEBI:32364"/>
    </ligand>
</feature>
<dbReference type="EC" id="4.2.1.10" evidence="5"/>